<reference evidence="1" key="1">
    <citation type="submission" date="2020-02" db="EMBL/GenBank/DDBJ databases">
        <authorList>
            <person name="Meier V. D."/>
        </authorList>
    </citation>
    <scope>NUCLEOTIDE SEQUENCE</scope>
    <source>
        <strain evidence="1">AVDCRST_MAG71</strain>
    </source>
</reference>
<evidence type="ECO:0000313" key="1">
    <source>
        <dbReference type="EMBL" id="CAA9308441.1"/>
    </source>
</evidence>
<protein>
    <submittedName>
        <fullName evidence="1">Inner membrane protein YjeT (Clustered with HflC)</fullName>
    </submittedName>
</protein>
<dbReference type="EMBL" id="CADCUA010000157">
    <property type="protein sequence ID" value="CAA9308441.1"/>
    <property type="molecule type" value="Genomic_DNA"/>
</dbReference>
<dbReference type="AlphaFoldDB" id="A0A6J4KKT3"/>
<organism evidence="1">
    <name type="scientific">uncultured Lysobacter sp</name>
    <dbReference type="NCBI Taxonomy" id="271060"/>
    <lineage>
        <taxon>Bacteria</taxon>
        <taxon>Pseudomonadati</taxon>
        <taxon>Pseudomonadota</taxon>
        <taxon>Gammaproteobacteria</taxon>
        <taxon>Lysobacterales</taxon>
        <taxon>Lysobacteraceae</taxon>
        <taxon>Lysobacter</taxon>
        <taxon>environmental samples</taxon>
    </lineage>
</organism>
<name>A0A6J4KKT3_9GAMM</name>
<gene>
    <name evidence="1" type="ORF">AVDCRST_MAG71-523</name>
</gene>
<sequence>DGVAVGAGAGRRARRPVPVPRPRWVEARGGATACTAECAFAGHRCGRGRAGAGVAAAGSQL</sequence>
<proteinExistence type="predicted"/>
<accession>A0A6J4KKT3</accession>
<feature type="non-terminal residue" evidence="1">
    <location>
        <position position="1"/>
    </location>
</feature>
<feature type="non-terminal residue" evidence="1">
    <location>
        <position position="61"/>
    </location>
</feature>